<dbReference type="Gene3D" id="2.40.70.10">
    <property type="entry name" value="Acid Proteases"/>
    <property type="match status" value="1"/>
</dbReference>
<dbReference type="Proteomes" id="UP000887116">
    <property type="component" value="Unassembled WGS sequence"/>
</dbReference>
<dbReference type="AlphaFoldDB" id="A0A8X6LK00"/>
<organism evidence="1 2">
    <name type="scientific">Trichonephila clavata</name>
    <name type="common">Joro spider</name>
    <name type="synonym">Nephila clavata</name>
    <dbReference type="NCBI Taxonomy" id="2740835"/>
    <lineage>
        <taxon>Eukaryota</taxon>
        <taxon>Metazoa</taxon>
        <taxon>Ecdysozoa</taxon>
        <taxon>Arthropoda</taxon>
        <taxon>Chelicerata</taxon>
        <taxon>Arachnida</taxon>
        <taxon>Araneae</taxon>
        <taxon>Araneomorphae</taxon>
        <taxon>Entelegynae</taxon>
        <taxon>Araneoidea</taxon>
        <taxon>Nephilidae</taxon>
        <taxon>Trichonephila</taxon>
    </lineage>
</organism>
<protein>
    <submittedName>
        <fullName evidence="1">DUF1758 domain-containing protein</fullName>
    </submittedName>
</protein>
<reference evidence="1" key="1">
    <citation type="submission" date="2020-07" db="EMBL/GenBank/DDBJ databases">
        <title>Multicomponent nature underlies the extraordinary mechanical properties of spider dragline silk.</title>
        <authorList>
            <person name="Kono N."/>
            <person name="Nakamura H."/>
            <person name="Mori M."/>
            <person name="Yoshida Y."/>
            <person name="Ohtoshi R."/>
            <person name="Malay A.D."/>
            <person name="Moran D.A.P."/>
            <person name="Tomita M."/>
            <person name="Numata K."/>
            <person name="Arakawa K."/>
        </authorList>
    </citation>
    <scope>NUCLEOTIDE SEQUENCE</scope>
</reference>
<name>A0A8X6LK00_TRICU</name>
<dbReference type="OrthoDB" id="8052806at2759"/>
<dbReference type="InterPro" id="IPR021109">
    <property type="entry name" value="Peptidase_aspartic_dom_sf"/>
</dbReference>
<accession>A0A8X6LK00</accession>
<dbReference type="EMBL" id="BMAO01006643">
    <property type="protein sequence ID" value="GFR10164.1"/>
    <property type="molecule type" value="Genomic_DNA"/>
</dbReference>
<gene>
    <name evidence="1" type="primary">X975_22117</name>
    <name evidence="1" type="ORF">TNCT_667011</name>
</gene>
<comment type="caution">
    <text evidence="1">The sequence shown here is derived from an EMBL/GenBank/DDBJ whole genome shotgun (WGS) entry which is preliminary data.</text>
</comment>
<sequence>MDENMTPNSGGTIQNFVTQSKQTRVLLSTAFVYIRDGCVEYKKCKAILDSASQASFITNNCANLLGLKRNKINIPVGGLNGATATVGQQVNTVLSSKNNEFVMDIEFLIVPKITDLTPSQQIDVTNIQLPKGITLADPQYFEPSKIDILLGAKTFFEILKQNQIRISEEILLQNTYFGYLVTGSVQSSSKKLVVIYLLKTLA</sequence>
<keyword evidence="2" id="KW-1185">Reference proteome</keyword>
<evidence type="ECO:0000313" key="1">
    <source>
        <dbReference type="EMBL" id="GFR10164.1"/>
    </source>
</evidence>
<evidence type="ECO:0000313" key="2">
    <source>
        <dbReference type="Proteomes" id="UP000887116"/>
    </source>
</evidence>
<proteinExistence type="predicted"/>